<name>A0ABT0Z2D4_9FLAO</name>
<proteinExistence type="predicted"/>
<dbReference type="PROSITE" id="PS51257">
    <property type="entry name" value="PROKAR_LIPOPROTEIN"/>
    <property type="match status" value="1"/>
</dbReference>
<evidence type="ECO:0000313" key="2">
    <source>
        <dbReference type="Proteomes" id="UP001155077"/>
    </source>
</evidence>
<dbReference type="Gene3D" id="2.60.40.1120">
    <property type="entry name" value="Carboxypeptidase-like, regulatory domain"/>
    <property type="match status" value="1"/>
</dbReference>
<comment type="caution">
    <text evidence="1">The sequence shown here is derived from an EMBL/GenBank/DDBJ whole genome shotgun (WGS) entry which is preliminary data.</text>
</comment>
<sequence>MRLQSFLHGYLMNFKSEIFIKLVSILVFVFSLSCKTTKNYSEYSELTGFENGKVSRNEVVGFAESNLAMVSGKIVNNNDEPIVLAEIQISNTLKKRKLIWQADFNGQYQINLEPGIYNFSYSLAGMDTIKLNNLELQKGELREIDISLGKAGTLTHYLIER</sequence>
<dbReference type="InterPro" id="IPR008969">
    <property type="entry name" value="CarboxyPept-like_regulatory"/>
</dbReference>
<evidence type="ECO:0000313" key="1">
    <source>
        <dbReference type="EMBL" id="MCM8569898.1"/>
    </source>
</evidence>
<gene>
    <name evidence="1" type="ORF">NE848_10940</name>
</gene>
<dbReference type="RefSeq" id="WP_252113428.1">
    <property type="nucleotide sequence ID" value="NZ_JAMSCK010000003.1"/>
</dbReference>
<reference evidence="1" key="1">
    <citation type="submission" date="2022-06" db="EMBL/GenBank/DDBJ databases">
        <title>Gramella sediminis sp. nov., isolated from deep-sea sediment of the Indian Ocean.</title>
        <authorList>
            <person name="Yang L."/>
        </authorList>
    </citation>
    <scope>NUCLEOTIDE SEQUENCE</scope>
    <source>
        <strain evidence="1">HMD3159</strain>
    </source>
</reference>
<protein>
    <submittedName>
        <fullName evidence="1">Carboxypeptidase-like regulatory domain-containing protein</fullName>
    </submittedName>
</protein>
<dbReference type="SUPFAM" id="SSF49464">
    <property type="entry name" value="Carboxypeptidase regulatory domain-like"/>
    <property type="match status" value="1"/>
</dbReference>
<dbReference type="Proteomes" id="UP001155077">
    <property type="component" value="Unassembled WGS sequence"/>
</dbReference>
<dbReference type="Pfam" id="PF13620">
    <property type="entry name" value="CarboxypepD_reg"/>
    <property type="match status" value="1"/>
</dbReference>
<keyword evidence="2" id="KW-1185">Reference proteome</keyword>
<dbReference type="EMBL" id="JAMSCK010000003">
    <property type="protein sequence ID" value="MCM8569898.1"/>
    <property type="molecule type" value="Genomic_DNA"/>
</dbReference>
<organism evidence="1 2">
    <name type="scientific">Gramella jeungdoensis</name>
    <dbReference type="NCBI Taxonomy" id="708091"/>
    <lineage>
        <taxon>Bacteria</taxon>
        <taxon>Pseudomonadati</taxon>
        <taxon>Bacteroidota</taxon>
        <taxon>Flavobacteriia</taxon>
        <taxon>Flavobacteriales</taxon>
        <taxon>Flavobacteriaceae</taxon>
        <taxon>Christiangramia</taxon>
    </lineage>
</organism>
<accession>A0ABT0Z2D4</accession>